<keyword evidence="2" id="KW-1185">Reference proteome</keyword>
<dbReference type="GeneID" id="94430501"/>
<evidence type="ECO:0000313" key="2">
    <source>
        <dbReference type="Proteomes" id="UP000221165"/>
    </source>
</evidence>
<reference evidence="1 2" key="1">
    <citation type="journal article" date="2017" name="Int. J. Parasitol.">
        <title>The genome of the protozoan parasite Cystoisospora suis and a reverse vaccinology approach to identify vaccine candidates.</title>
        <authorList>
            <person name="Palmieri N."/>
            <person name="Shrestha A."/>
            <person name="Ruttkowski B."/>
            <person name="Beck T."/>
            <person name="Vogl C."/>
            <person name="Tomley F."/>
            <person name="Blake D.P."/>
            <person name="Joachim A."/>
        </authorList>
    </citation>
    <scope>NUCLEOTIDE SEQUENCE [LARGE SCALE GENOMIC DNA]</scope>
    <source>
        <strain evidence="1 2">Wien I</strain>
    </source>
</reference>
<sequence>YSVSDGIVGFSASTLASVWSASTSVSESAVLPASSCSRCARAADLVITFT</sequence>
<dbReference type="EMBL" id="MIGC01003703">
    <property type="protein sequence ID" value="PHJ19033.1"/>
    <property type="molecule type" value="Genomic_DNA"/>
</dbReference>
<dbReference type="RefSeq" id="XP_067920735.1">
    <property type="nucleotide sequence ID" value="XM_068067290.1"/>
</dbReference>
<dbReference type="AlphaFoldDB" id="A0A2C6KRY3"/>
<name>A0A2C6KRY3_9APIC</name>
<organism evidence="1 2">
    <name type="scientific">Cystoisospora suis</name>
    <dbReference type="NCBI Taxonomy" id="483139"/>
    <lineage>
        <taxon>Eukaryota</taxon>
        <taxon>Sar</taxon>
        <taxon>Alveolata</taxon>
        <taxon>Apicomplexa</taxon>
        <taxon>Conoidasida</taxon>
        <taxon>Coccidia</taxon>
        <taxon>Eucoccidiorida</taxon>
        <taxon>Eimeriorina</taxon>
        <taxon>Sarcocystidae</taxon>
        <taxon>Cystoisospora</taxon>
    </lineage>
</organism>
<dbReference type="Proteomes" id="UP000221165">
    <property type="component" value="Unassembled WGS sequence"/>
</dbReference>
<feature type="non-terminal residue" evidence="1">
    <location>
        <position position="1"/>
    </location>
</feature>
<proteinExistence type="predicted"/>
<comment type="caution">
    <text evidence="1">The sequence shown here is derived from an EMBL/GenBank/DDBJ whole genome shotgun (WGS) entry which is preliminary data.</text>
</comment>
<accession>A0A2C6KRY3</accession>
<protein>
    <submittedName>
        <fullName evidence="1">Uncharacterized protein</fullName>
    </submittedName>
</protein>
<evidence type="ECO:0000313" key="1">
    <source>
        <dbReference type="EMBL" id="PHJ19033.1"/>
    </source>
</evidence>
<gene>
    <name evidence="1" type="ORF">CSUI_007140</name>
</gene>
<dbReference type="VEuPathDB" id="ToxoDB:CSUI_007140"/>